<dbReference type="CDD" id="cd12797">
    <property type="entry name" value="M23_peptidase"/>
    <property type="match status" value="1"/>
</dbReference>
<sequence>MRGLIVVKRVAKPFFLATYQPFKAVGFVFVKLVGVPAYRGIFFVRRFVHTILLPAKHRFFYLLSNRYTVHALMIILVGIIGVTNFQTRNVRAETFGQKSILYSLVSVDDSQTVEVVEAGKSVLIPGGQSSYFADATLDTRTQFHQTELDQTGATTQPQGVPTRSSVETYVVQEGDTLGRISVRFHLSISTILSANGLTLRSTIRPGDTLKILPRDGIIYTVKRGDTLSRIANTYNVQIQDIASANQLESNATLKVGAEILLPGATQVAAPAALARKPVSVKDIISNTPIPKASVSTAGWVWPTNWHVITQYYGWKHTGIDVDGDYSTSSIAAHDGVVSYTGWRTGYGLTVEIDHGNGLKTRYAHNSKIYVNRGDVVSAGERLAQTGTTGRSTGTHLHFEVILNGKFQNPLSYVR</sequence>
<dbReference type="CDD" id="cd00118">
    <property type="entry name" value="LysM"/>
    <property type="match status" value="2"/>
</dbReference>
<name>A0A1F7V8H4_9BACT</name>
<dbReference type="InterPro" id="IPR016047">
    <property type="entry name" value="M23ase_b-sheet_dom"/>
</dbReference>
<evidence type="ECO:0000313" key="3">
    <source>
        <dbReference type="EMBL" id="OGL86378.1"/>
    </source>
</evidence>
<dbReference type="Pfam" id="PF01476">
    <property type="entry name" value="LysM"/>
    <property type="match status" value="2"/>
</dbReference>
<protein>
    <recommendedName>
        <fullName evidence="2">LysM domain-containing protein</fullName>
    </recommendedName>
</protein>
<gene>
    <name evidence="3" type="ORF">A3I41_02365</name>
</gene>
<dbReference type="PANTHER" id="PTHR21666:SF270">
    <property type="entry name" value="MUREIN HYDROLASE ACTIVATOR ENVC"/>
    <property type="match status" value="1"/>
</dbReference>
<dbReference type="Pfam" id="PF01551">
    <property type="entry name" value="Peptidase_M23"/>
    <property type="match status" value="1"/>
</dbReference>
<organism evidence="3 4">
    <name type="scientific">Candidatus Uhrbacteria bacterium RIFCSPLOWO2_02_FULL_48_18</name>
    <dbReference type="NCBI Taxonomy" id="1802408"/>
    <lineage>
        <taxon>Bacteria</taxon>
        <taxon>Candidatus Uhriibacteriota</taxon>
    </lineage>
</organism>
<dbReference type="SUPFAM" id="SSF51261">
    <property type="entry name" value="Duplicated hybrid motif"/>
    <property type="match status" value="1"/>
</dbReference>
<proteinExistence type="predicted"/>
<accession>A0A1F7V8H4</accession>
<keyword evidence="1" id="KW-0812">Transmembrane</keyword>
<dbReference type="InterPro" id="IPR011055">
    <property type="entry name" value="Dup_hybrid_motif"/>
</dbReference>
<dbReference type="PANTHER" id="PTHR21666">
    <property type="entry name" value="PEPTIDASE-RELATED"/>
    <property type="match status" value="1"/>
</dbReference>
<feature type="transmembrane region" description="Helical" evidence="1">
    <location>
        <begin position="59"/>
        <end position="82"/>
    </location>
</feature>
<keyword evidence="1" id="KW-0472">Membrane</keyword>
<dbReference type="SUPFAM" id="SSF54106">
    <property type="entry name" value="LysM domain"/>
    <property type="match status" value="1"/>
</dbReference>
<evidence type="ECO:0000256" key="1">
    <source>
        <dbReference type="SAM" id="Phobius"/>
    </source>
</evidence>
<evidence type="ECO:0000313" key="4">
    <source>
        <dbReference type="Proteomes" id="UP000176593"/>
    </source>
</evidence>
<reference evidence="3 4" key="1">
    <citation type="journal article" date="2016" name="Nat. Commun.">
        <title>Thousands of microbial genomes shed light on interconnected biogeochemical processes in an aquifer system.</title>
        <authorList>
            <person name="Anantharaman K."/>
            <person name="Brown C.T."/>
            <person name="Hug L.A."/>
            <person name="Sharon I."/>
            <person name="Castelle C.J."/>
            <person name="Probst A.J."/>
            <person name="Thomas B.C."/>
            <person name="Singh A."/>
            <person name="Wilkins M.J."/>
            <person name="Karaoz U."/>
            <person name="Brodie E.L."/>
            <person name="Williams K.H."/>
            <person name="Hubbard S.S."/>
            <person name="Banfield J.F."/>
        </authorList>
    </citation>
    <scope>NUCLEOTIDE SEQUENCE [LARGE SCALE GENOMIC DNA]</scope>
</reference>
<comment type="caution">
    <text evidence="3">The sequence shown here is derived from an EMBL/GenBank/DDBJ whole genome shotgun (WGS) entry which is preliminary data.</text>
</comment>
<dbReference type="Proteomes" id="UP000176593">
    <property type="component" value="Unassembled WGS sequence"/>
</dbReference>
<keyword evidence="1" id="KW-1133">Transmembrane helix</keyword>
<dbReference type="EMBL" id="MGEQ01000010">
    <property type="protein sequence ID" value="OGL86378.1"/>
    <property type="molecule type" value="Genomic_DNA"/>
</dbReference>
<dbReference type="AlphaFoldDB" id="A0A1F7V8H4"/>
<dbReference type="InterPro" id="IPR018392">
    <property type="entry name" value="LysM"/>
</dbReference>
<dbReference type="SMART" id="SM00257">
    <property type="entry name" value="LysM"/>
    <property type="match status" value="2"/>
</dbReference>
<dbReference type="InterPro" id="IPR036779">
    <property type="entry name" value="LysM_dom_sf"/>
</dbReference>
<feature type="domain" description="LysM" evidence="2">
    <location>
        <begin position="167"/>
        <end position="211"/>
    </location>
</feature>
<dbReference type="GO" id="GO:0004222">
    <property type="term" value="F:metalloendopeptidase activity"/>
    <property type="evidence" value="ECO:0007669"/>
    <property type="project" value="TreeGrafter"/>
</dbReference>
<dbReference type="Gene3D" id="2.70.70.10">
    <property type="entry name" value="Glucose Permease (Domain IIA)"/>
    <property type="match status" value="1"/>
</dbReference>
<feature type="domain" description="LysM" evidence="2">
    <location>
        <begin position="217"/>
        <end position="261"/>
    </location>
</feature>
<dbReference type="PROSITE" id="PS51782">
    <property type="entry name" value="LYSM"/>
    <property type="match status" value="2"/>
</dbReference>
<dbReference type="InterPro" id="IPR050570">
    <property type="entry name" value="Cell_wall_metabolism_enzyme"/>
</dbReference>
<dbReference type="Gene3D" id="3.10.350.10">
    <property type="entry name" value="LysM domain"/>
    <property type="match status" value="2"/>
</dbReference>
<evidence type="ECO:0000259" key="2">
    <source>
        <dbReference type="PROSITE" id="PS51782"/>
    </source>
</evidence>
<feature type="transmembrane region" description="Helical" evidence="1">
    <location>
        <begin position="20"/>
        <end position="38"/>
    </location>
</feature>